<evidence type="ECO:0000256" key="3">
    <source>
        <dbReference type="SAM" id="MobiDB-lite"/>
    </source>
</evidence>
<dbReference type="EMBL" id="JBIAQY010000001">
    <property type="protein sequence ID" value="MFF3567046.1"/>
    <property type="molecule type" value="Genomic_DNA"/>
</dbReference>
<feature type="region of interest" description="Disordered" evidence="3">
    <location>
        <begin position="33"/>
        <end position="52"/>
    </location>
</feature>
<organism evidence="6 7">
    <name type="scientific">Nocardia jiangxiensis</name>
    <dbReference type="NCBI Taxonomy" id="282685"/>
    <lineage>
        <taxon>Bacteria</taxon>
        <taxon>Bacillati</taxon>
        <taxon>Actinomycetota</taxon>
        <taxon>Actinomycetes</taxon>
        <taxon>Mycobacteriales</taxon>
        <taxon>Nocardiaceae</taxon>
        <taxon>Nocardia</taxon>
    </lineage>
</organism>
<keyword evidence="2 6" id="KW-0436">Ligase</keyword>
<keyword evidence="7" id="KW-1185">Reference proteome</keyword>
<accession>A0ABW6RSS2</accession>
<name>A0ABW6RSS2_9NOCA</name>
<dbReference type="Gene3D" id="3.40.50.12780">
    <property type="entry name" value="N-terminal domain of ligase-like"/>
    <property type="match status" value="1"/>
</dbReference>
<dbReference type="Pfam" id="PF00501">
    <property type="entry name" value="AMP-binding"/>
    <property type="match status" value="1"/>
</dbReference>
<dbReference type="InterPro" id="IPR000873">
    <property type="entry name" value="AMP-dep_synth/lig_dom"/>
</dbReference>
<dbReference type="InterPro" id="IPR020845">
    <property type="entry name" value="AMP-binding_CS"/>
</dbReference>
<dbReference type="Pfam" id="PF13193">
    <property type="entry name" value="AMP-binding_C"/>
    <property type="match status" value="1"/>
</dbReference>
<feature type="domain" description="AMP-binding enzyme C-terminal" evidence="5">
    <location>
        <begin position="295"/>
        <end position="369"/>
    </location>
</feature>
<dbReference type="PANTHER" id="PTHR43201:SF5">
    <property type="entry name" value="MEDIUM-CHAIN ACYL-COA LIGASE ACSF2, MITOCHONDRIAL"/>
    <property type="match status" value="1"/>
</dbReference>
<evidence type="ECO:0000259" key="4">
    <source>
        <dbReference type="Pfam" id="PF00501"/>
    </source>
</evidence>
<dbReference type="InterPro" id="IPR025110">
    <property type="entry name" value="AMP-bd_C"/>
</dbReference>
<evidence type="ECO:0000256" key="2">
    <source>
        <dbReference type="ARBA" id="ARBA00022598"/>
    </source>
</evidence>
<dbReference type="InterPro" id="IPR042099">
    <property type="entry name" value="ANL_N_sf"/>
</dbReference>
<feature type="domain" description="AMP-dependent synthetase/ligase" evidence="4">
    <location>
        <begin position="58"/>
        <end position="224"/>
    </location>
</feature>
<protein>
    <submittedName>
        <fullName evidence="6">O-succinylbenzoate--CoA ligase</fullName>
        <ecNumber evidence="6">6.2.1.26</ecNumber>
    </submittedName>
</protein>
<dbReference type="Proteomes" id="UP001601992">
    <property type="component" value="Unassembled WGS sequence"/>
</dbReference>
<dbReference type="NCBIfam" id="NF005877">
    <property type="entry name" value="PRK07824.1"/>
    <property type="match status" value="1"/>
</dbReference>
<comment type="caution">
    <text evidence="6">The sequence shown here is derived from an EMBL/GenBank/DDBJ whole genome shotgun (WGS) entry which is preliminary data.</text>
</comment>
<dbReference type="SUPFAM" id="SSF56801">
    <property type="entry name" value="Acetyl-CoA synthetase-like"/>
    <property type="match status" value="1"/>
</dbReference>
<dbReference type="InterPro" id="IPR045851">
    <property type="entry name" value="AMP-bd_C_sf"/>
</dbReference>
<dbReference type="GO" id="GO:0008756">
    <property type="term" value="F:o-succinylbenzoate-CoA ligase activity"/>
    <property type="evidence" value="ECO:0007669"/>
    <property type="project" value="UniProtKB-EC"/>
</dbReference>
<proteinExistence type="inferred from homology"/>
<evidence type="ECO:0000259" key="5">
    <source>
        <dbReference type="Pfam" id="PF13193"/>
    </source>
</evidence>
<gene>
    <name evidence="6" type="primary">menE</name>
    <name evidence="6" type="ORF">ACFYXQ_04620</name>
</gene>
<reference evidence="6 7" key="1">
    <citation type="submission" date="2024-10" db="EMBL/GenBank/DDBJ databases">
        <title>The Natural Products Discovery Center: Release of the First 8490 Sequenced Strains for Exploring Actinobacteria Biosynthetic Diversity.</title>
        <authorList>
            <person name="Kalkreuter E."/>
            <person name="Kautsar S.A."/>
            <person name="Yang D."/>
            <person name="Bader C.D."/>
            <person name="Teijaro C.N."/>
            <person name="Fluegel L."/>
            <person name="Davis C.M."/>
            <person name="Simpson J.R."/>
            <person name="Lauterbach L."/>
            <person name="Steele A.D."/>
            <person name="Gui C."/>
            <person name="Meng S."/>
            <person name="Li G."/>
            <person name="Viehrig K."/>
            <person name="Ye F."/>
            <person name="Su P."/>
            <person name="Kiefer A.F."/>
            <person name="Nichols A."/>
            <person name="Cepeda A.J."/>
            <person name="Yan W."/>
            <person name="Fan B."/>
            <person name="Jiang Y."/>
            <person name="Adhikari A."/>
            <person name="Zheng C.-J."/>
            <person name="Schuster L."/>
            <person name="Cowan T.M."/>
            <person name="Smanski M.J."/>
            <person name="Chevrette M.G."/>
            <person name="De Carvalho L.P.S."/>
            <person name="Shen B."/>
        </authorList>
    </citation>
    <scope>NUCLEOTIDE SEQUENCE [LARGE SCALE GENOMIC DNA]</scope>
    <source>
        <strain evidence="6 7">NPDC002593</strain>
    </source>
</reference>
<evidence type="ECO:0000313" key="6">
    <source>
        <dbReference type="EMBL" id="MFF3567046.1"/>
    </source>
</evidence>
<dbReference type="EC" id="6.2.1.26" evidence="6"/>
<comment type="similarity">
    <text evidence="1">Belongs to the ATP-dependent AMP-binding enzyme family.</text>
</comment>
<dbReference type="RefSeq" id="WP_387402620.1">
    <property type="nucleotide sequence ID" value="NZ_JBIAQY010000001.1"/>
</dbReference>
<dbReference type="PANTHER" id="PTHR43201">
    <property type="entry name" value="ACYL-COA SYNTHETASE"/>
    <property type="match status" value="1"/>
</dbReference>
<dbReference type="PROSITE" id="PS00455">
    <property type="entry name" value="AMP_BINDING"/>
    <property type="match status" value="1"/>
</dbReference>
<sequence length="396" mass="40764">MSTLRTLPMPTGAAVGDVLPHLRDALAGSGPAWLPVPGGDRRETTRLSSALGPGESIDDDVALVVTTSGTTGVPKGAMLTAAALRASGEATHERLGGPGQWLLALPTHHIAGLQVLMRAIQAGTEPAVLDVSDGFLPGGLASAIAGMTGERRYTSLVPTQLIKALDDPECAAALATLDAILVGGAATPRPVLDRAQAAGITVVRTYGSSETCGGCVYDGVPLTGMQVRIRDGRVLLGGAMLAKGYRGIPDHPAFAEPGWFRTDDAGTFTDGVLTITGRLDEAITTGGLLVIPQVVEAVLAHHPAIAECVVLGLPDERLGQRVAVVVVPTPGATPTLEEIRDFVIAELDTTAAPRELALVEEIPMRGPGKPNRAALRERLLSGEIRPPLRSGGVGAP</sequence>
<evidence type="ECO:0000256" key="1">
    <source>
        <dbReference type="ARBA" id="ARBA00006432"/>
    </source>
</evidence>
<dbReference type="Gene3D" id="3.30.300.30">
    <property type="match status" value="1"/>
</dbReference>
<evidence type="ECO:0000313" key="7">
    <source>
        <dbReference type="Proteomes" id="UP001601992"/>
    </source>
</evidence>